<evidence type="ECO:0000256" key="1">
    <source>
        <dbReference type="ARBA" id="ARBA00023015"/>
    </source>
</evidence>
<dbReference type="Pfam" id="PF01037">
    <property type="entry name" value="AsnC_trans_reg"/>
    <property type="match status" value="1"/>
</dbReference>
<dbReference type="PROSITE" id="PS50956">
    <property type="entry name" value="HTH_ASNC_2"/>
    <property type="match status" value="1"/>
</dbReference>
<dbReference type="Pfam" id="PF13412">
    <property type="entry name" value="HTH_24"/>
    <property type="match status" value="1"/>
</dbReference>
<dbReference type="Proteomes" id="UP000183788">
    <property type="component" value="Unassembled WGS sequence"/>
</dbReference>
<sequence length="172" mass="19748">MYYFSVILLSAGVTPNFIMEKNQLDDIDIQILKLLQQNAELTNKEIATRLHKSVATIHERIRQLKESGYITKIVALLDRKKINRKLIAFSHVLLHDHAAATLSTFEKEVAKFPEVMECFQMTGTFDFILRVATSDMDTYHTFYRKLAALPNISTVQSFFVLSETKSETAYPL</sequence>
<feature type="domain" description="HTH asnC-type" evidence="4">
    <location>
        <begin position="24"/>
        <end position="85"/>
    </location>
</feature>
<proteinExistence type="predicted"/>
<organism evidence="5 6">
    <name type="scientific">Chitinophaga sancti</name>
    <dbReference type="NCBI Taxonomy" id="1004"/>
    <lineage>
        <taxon>Bacteria</taxon>
        <taxon>Pseudomonadati</taxon>
        <taxon>Bacteroidota</taxon>
        <taxon>Chitinophagia</taxon>
        <taxon>Chitinophagales</taxon>
        <taxon>Chitinophagaceae</taxon>
        <taxon>Chitinophaga</taxon>
    </lineage>
</organism>
<dbReference type="SUPFAM" id="SSF46785">
    <property type="entry name" value="Winged helix' DNA-binding domain"/>
    <property type="match status" value="1"/>
</dbReference>
<dbReference type="GO" id="GO:0005829">
    <property type="term" value="C:cytosol"/>
    <property type="evidence" value="ECO:0007669"/>
    <property type="project" value="TreeGrafter"/>
</dbReference>
<dbReference type="STRING" id="1004.SAMN05661012_05709"/>
<keyword evidence="1" id="KW-0805">Transcription regulation</keyword>
<dbReference type="AlphaFoldDB" id="A0A1K1SN61"/>
<dbReference type="InterPro" id="IPR019888">
    <property type="entry name" value="Tscrpt_reg_AsnC-like"/>
</dbReference>
<dbReference type="InterPro" id="IPR036388">
    <property type="entry name" value="WH-like_DNA-bd_sf"/>
</dbReference>
<dbReference type="GO" id="GO:0006355">
    <property type="term" value="P:regulation of DNA-templated transcription"/>
    <property type="evidence" value="ECO:0007669"/>
    <property type="project" value="UniProtKB-ARBA"/>
</dbReference>
<dbReference type="InterPro" id="IPR019887">
    <property type="entry name" value="Tscrpt_reg_AsnC/Lrp_C"/>
</dbReference>
<dbReference type="SUPFAM" id="SSF54909">
    <property type="entry name" value="Dimeric alpha+beta barrel"/>
    <property type="match status" value="1"/>
</dbReference>
<dbReference type="GO" id="GO:0043565">
    <property type="term" value="F:sequence-specific DNA binding"/>
    <property type="evidence" value="ECO:0007669"/>
    <property type="project" value="InterPro"/>
</dbReference>
<dbReference type="CDD" id="cd00090">
    <property type="entry name" value="HTH_ARSR"/>
    <property type="match status" value="1"/>
</dbReference>
<name>A0A1K1SN61_9BACT</name>
<keyword evidence="2 5" id="KW-0238">DNA-binding</keyword>
<dbReference type="PANTHER" id="PTHR30154">
    <property type="entry name" value="LEUCINE-RESPONSIVE REGULATORY PROTEIN"/>
    <property type="match status" value="1"/>
</dbReference>
<evidence type="ECO:0000313" key="5">
    <source>
        <dbReference type="EMBL" id="SFW85325.1"/>
    </source>
</evidence>
<dbReference type="InterPro" id="IPR011991">
    <property type="entry name" value="ArsR-like_HTH"/>
</dbReference>
<dbReference type="InterPro" id="IPR036390">
    <property type="entry name" value="WH_DNA-bd_sf"/>
</dbReference>
<dbReference type="InterPro" id="IPR011008">
    <property type="entry name" value="Dimeric_a/b-barrel"/>
</dbReference>
<dbReference type="Gene3D" id="3.30.70.920">
    <property type="match status" value="1"/>
</dbReference>
<evidence type="ECO:0000256" key="3">
    <source>
        <dbReference type="ARBA" id="ARBA00023163"/>
    </source>
</evidence>
<evidence type="ECO:0000259" key="4">
    <source>
        <dbReference type="PROSITE" id="PS50956"/>
    </source>
</evidence>
<keyword evidence="3" id="KW-0804">Transcription</keyword>
<dbReference type="PRINTS" id="PR00033">
    <property type="entry name" value="HTHASNC"/>
</dbReference>
<reference evidence="5 6" key="1">
    <citation type="submission" date="2016-11" db="EMBL/GenBank/DDBJ databases">
        <authorList>
            <person name="Jaros S."/>
            <person name="Januszkiewicz K."/>
            <person name="Wedrychowicz H."/>
        </authorList>
    </citation>
    <scope>NUCLEOTIDE SEQUENCE [LARGE SCALE GENOMIC DNA]</scope>
    <source>
        <strain evidence="5 6">DSM 784</strain>
    </source>
</reference>
<accession>A0A1K1SN61</accession>
<dbReference type="InterPro" id="IPR000485">
    <property type="entry name" value="AsnC-type_HTH_dom"/>
</dbReference>
<evidence type="ECO:0000256" key="2">
    <source>
        <dbReference type="ARBA" id="ARBA00023125"/>
    </source>
</evidence>
<evidence type="ECO:0000313" key="6">
    <source>
        <dbReference type="Proteomes" id="UP000183788"/>
    </source>
</evidence>
<dbReference type="PANTHER" id="PTHR30154:SF34">
    <property type="entry name" value="TRANSCRIPTIONAL REGULATOR AZLB"/>
    <property type="match status" value="1"/>
</dbReference>
<dbReference type="EMBL" id="FPIZ01000026">
    <property type="protein sequence ID" value="SFW85325.1"/>
    <property type="molecule type" value="Genomic_DNA"/>
</dbReference>
<dbReference type="SMART" id="SM00344">
    <property type="entry name" value="HTH_ASNC"/>
    <property type="match status" value="1"/>
</dbReference>
<dbReference type="GO" id="GO:0043200">
    <property type="term" value="P:response to amino acid"/>
    <property type="evidence" value="ECO:0007669"/>
    <property type="project" value="TreeGrafter"/>
</dbReference>
<protein>
    <submittedName>
        <fullName evidence="5">DNA-binding transcriptional regulator, Lrp family</fullName>
    </submittedName>
</protein>
<gene>
    <name evidence="5" type="ORF">SAMN05661012_05709</name>
</gene>
<dbReference type="Gene3D" id="1.10.10.10">
    <property type="entry name" value="Winged helix-like DNA-binding domain superfamily/Winged helix DNA-binding domain"/>
    <property type="match status" value="1"/>
</dbReference>